<dbReference type="Proteomes" id="UP000233551">
    <property type="component" value="Unassembled WGS sequence"/>
</dbReference>
<protein>
    <submittedName>
        <fullName evidence="1">Uncharacterized protein</fullName>
    </submittedName>
</protein>
<sequence>MAIGRVGRDGSRQAEGNYHPLIALCVGSVRTRMWTLVGARMLAFGSRGLGVSTFPGMRDGYA</sequence>
<accession>A0A2I0I5Q8</accession>
<keyword evidence="2" id="KW-1185">Reference proteome</keyword>
<evidence type="ECO:0000313" key="1">
    <source>
        <dbReference type="EMBL" id="PKI39335.1"/>
    </source>
</evidence>
<gene>
    <name evidence="1" type="ORF">CRG98_040270</name>
</gene>
<name>A0A2I0I5Q8_PUNGR</name>
<organism evidence="1 2">
    <name type="scientific">Punica granatum</name>
    <name type="common">Pomegranate</name>
    <dbReference type="NCBI Taxonomy" id="22663"/>
    <lineage>
        <taxon>Eukaryota</taxon>
        <taxon>Viridiplantae</taxon>
        <taxon>Streptophyta</taxon>
        <taxon>Embryophyta</taxon>
        <taxon>Tracheophyta</taxon>
        <taxon>Spermatophyta</taxon>
        <taxon>Magnoliopsida</taxon>
        <taxon>eudicotyledons</taxon>
        <taxon>Gunneridae</taxon>
        <taxon>Pentapetalae</taxon>
        <taxon>rosids</taxon>
        <taxon>malvids</taxon>
        <taxon>Myrtales</taxon>
        <taxon>Lythraceae</taxon>
        <taxon>Punica</taxon>
    </lineage>
</organism>
<evidence type="ECO:0000313" key="2">
    <source>
        <dbReference type="Proteomes" id="UP000233551"/>
    </source>
</evidence>
<dbReference type="EMBL" id="PGOL01003819">
    <property type="protein sequence ID" value="PKI39335.1"/>
    <property type="molecule type" value="Genomic_DNA"/>
</dbReference>
<reference evidence="1 2" key="1">
    <citation type="submission" date="2017-11" db="EMBL/GenBank/DDBJ databases">
        <title>De-novo sequencing of pomegranate (Punica granatum L.) genome.</title>
        <authorList>
            <person name="Akparov Z."/>
            <person name="Amiraslanov A."/>
            <person name="Hajiyeva S."/>
            <person name="Abbasov M."/>
            <person name="Kaur K."/>
            <person name="Hamwieh A."/>
            <person name="Solovyev V."/>
            <person name="Salamov A."/>
            <person name="Braich B."/>
            <person name="Kosarev P."/>
            <person name="Mahmoud A."/>
            <person name="Hajiyev E."/>
            <person name="Babayeva S."/>
            <person name="Izzatullayeva V."/>
            <person name="Mammadov A."/>
            <person name="Mammadov A."/>
            <person name="Sharifova S."/>
            <person name="Ojaghi J."/>
            <person name="Eynullazada K."/>
            <person name="Bayramov B."/>
            <person name="Abdulazimova A."/>
            <person name="Shahmuradov I."/>
        </authorList>
    </citation>
    <scope>NUCLEOTIDE SEQUENCE [LARGE SCALE GENOMIC DNA]</scope>
    <source>
        <strain evidence="2">cv. AG2017</strain>
        <tissue evidence="1">Leaf</tissue>
    </source>
</reference>
<proteinExistence type="predicted"/>
<comment type="caution">
    <text evidence="1">The sequence shown here is derived from an EMBL/GenBank/DDBJ whole genome shotgun (WGS) entry which is preliminary data.</text>
</comment>
<dbReference type="AlphaFoldDB" id="A0A2I0I5Q8"/>